<protein>
    <recommendedName>
        <fullName evidence="3">DUF2190 domain-containing protein</fullName>
    </recommendedName>
</protein>
<dbReference type="EMBL" id="QFFZ01000058">
    <property type="protein sequence ID" value="TEB09149.1"/>
    <property type="molecule type" value="Genomic_DNA"/>
</dbReference>
<organism evidence="1 2">
    <name type="scientific">Pelotomaculum propionicicum</name>
    <dbReference type="NCBI Taxonomy" id="258475"/>
    <lineage>
        <taxon>Bacteria</taxon>
        <taxon>Bacillati</taxon>
        <taxon>Bacillota</taxon>
        <taxon>Clostridia</taxon>
        <taxon>Eubacteriales</taxon>
        <taxon>Desulfotomaculaceae</taxon>
        <taxon>Pelotomaculum</taxon>
    </lineage>
</organism>
<name>A0A4Y7RK93_9FIRM</name>
<dbReference type="RefSeq" id="WP_205078076.1">
    <property type="nucleotide sequence ID" value="NZ_QFFZ01000058.1"/>
</dbReference>
<proteinExistence type="predicted"/>
<evidence type="ECO:0008006" key="3">
    <source>
        <dbReference type="Google" id="ProtNLM"/>
    </source>
</evidence>
<dbReference type="Proteomes" id="UP000297597">
    <property type="component" value="Unassembled WGS sequence"/>
</dbReference>
<gene>
    <name evidence="1" type="ORF">Pmgp_03370</name>
</gene>
<keyword evidence="2" id="KW-1185">Reference proteome</keyword>
<comment type="caution">
    <text evidence="1">The sequence shown here is derived from an EMBL/GenBank/DDBJ whole genome shotgun (WGS) entry which is preliminary data.</text>
</comment>
<evidence type="ECO:0000313" key="1">
    <source>
        <dbReference type="EMBL" id="TEB09149.1"/>
    </source>
</evidence>
<sequence>MPNFYPVLTITLTPSGTINPYRFVNFAGAQAGAGEAARGVTHDGAEEIDKAVPVIAMGTAVVEAGAAFAAEAKLVSDANGRAIAAVAASGNVINAIALGAAAAAGDLVEVILVPPVIQA</sequence>
<reference evidence="1 2" key="1">
    <citation type="journal article" date="2018" name="Environ. Microbiol.">
        <title>Novel energy conservation strategies and behaviour of Pelotomaculum schinkii driving syntrophic propionate catabolism.</title>
        <authorList>
            <person name="Hidalgo-Ahumada C.A.P."/>
            <person name="Nobu M.K."/>
            <person name="Narihiro T."/>
            <person name="Tamaki H."/>
            <person name="Liu W.T."/>
            <person name="Kamagata Y."/>
            <person name="Stams A.J.M."/>
            <person name="Imachi H."/>
            <person name="Sousa D.Z."/>
        </authorList>
    </citation>
    <scope>NUCLEOTIDE SEQUENCE [LARGE SCALE GENOMIC DNA]</scope>
    <source>
        <strain evidence="1 2">MGP</strain>
    </source>
</reference>
<dbReference type="AlphaFoldDB" id="A0A4Y7RK93"/>
<dbReference type="Pfam" id="PF09956">
    <property type="entry name" value="Phage_cement_2"/>
    <property type="match status" value="1"/>
</dbReference>
<accession>A0A4Y7RK93</accession>
<evidence type="ECO:0000313" key="2">
    <source>
        <dbReference type="Proteomes" id="UP000297597"/>
    </source>
</evidence>
<dbReference type="InterPro" id="IPR011231">
    <property type="entry name" value="Phage_VT1-Sakai_H0018"/>
</dbReference>